<dbReference type="Proteomes" id="UP000187280">
    <property type="component" value="Unassembled WGS sequence"/>
</dbReference>
<dbReference type="STRING" id="71657.SAMN02982996_01416"/>
<evidence type="ECO:0000313" key="2">
    <source>
        <dbReference type="Proteomes" id="UP000187280"/>
    </source>
</evidence>
<evidence type="ECO:0000313" key="1">
    <source>
        <dbReference type="EMBL" id="SEA34864.1"/>
    </source>
</evidence>
<name>A0A1H4AGW7_9GAMM</name>
<protein>
    <submittedName>
        <fullName evidence="1">Uncharacterized protein</fullName>
    </submittedName>
</protein>
<dbReference type="EMBL" id="FNQS01000004">
    <property type="protein sequence ID" value="SEA34864.1"/>
    <property type="molecule type" value="Genomic_DNA"/>
</dbReference>
<reference evidence="1 2" key="1">
    <citation type="submission" date="2016-10" db="EMBL/GenBank/DDBJ databases">
        <authorList>
            <person name="de Groot N.N."/>
        </authorList>
    </citation>
    <scope>NUCLEOTIDE SEQUENCE [LARGE SCALE GENOMIC DNA]</scope>
    <source>
        <strain evidence="1 2">ATCC 29281</strain>
    </source>
</reference>
<dbReference type="AlphaFoldDB" id="A0A1H4AGW7"/>
<sequence>MVRCVVSEMKKMWWRDIDDREGVWQGLALESPPGQRPAGELQLRVGAQGRAQGVCGDETLFWAVIAPNGAAASVLCPRRDIRQRSLLPPIRSADVMRAEALQTPAVRQAFWCRFFAERLLSSSPALTNSGQWLLRPMPYVAPAAPRVAQPQPINAWRFISPQAAGDYCPRWDLFGEDIPDLTASDVVFLIDRWWESTQLLPLSVVDPTSSRVKWWRKKAREGALPPILLWFVSGLGAYVILDGHSRLQAARDEGVPPLFIVLSGLYHQRWKPDTEQRQRVVDALARQQRSNPALNQDAINQTLINAYDDRGALAGVTYSRVASLGDAWQREVKAYLLQHQLAEHLGRFDITD</sequence>
<organism evidence="1 2">
    <name type="scientific">Lonsdalea quercina</name>
    <dbReference type="NCBI Taxonomy" id="71657"/>
    <lineage>
        <taxon>Bacteria</taxon>
        <taxon>Pseudomonadati</taxon>
        <taxon>Pseudomonadota</taxon>
        <taxon>Gammaproteobacteria</taxon>
        <taxon>Enterobacterales</taxon>
        <taxon>Pectobacteriaceae</taxon>
        <taxon>Lonsdalea</taxon>
    </lineage>
</organism>
<gene>
    <name evidence="1" type="ORF">SAMN02982996_01416</name>
</gene>
<accession>A0A1H4AGW7</accession>
<dbReference type="eggNOG" id="ENOG502ZA2V">
    <property type="taxonomic scope" value="Bacteria"/>
</dbReference>
<keyword evidence="2" id="KW-1185">Reference proteome</keyword>
<proteinExistence type="predicted"/>